<feature type="domain" description="PAS" evidence="8">
    <location>
        <begin position="396"/>
        <end position="468"/>
    </location>
</feature>
<dbReference type="SMART" id="SM00388">
    <property type="entry name" value="HisKA"/>
    <property type="match status" value="1"/>
</dbReference>
<feature type="domain" description="PAC" evidence="9">
    <location>
        <begin position="90"/>
        <end position="145"/>
    </location>
</feature>
<dbReference type="SMART" id="SM00387">
    <property type="entry name" value="HATPase_c"/>
    <property type="match status" value="1"/>
</dbReference>
<accession>A0A3E1P4S8</accession>
<dbReference type="SUPFAM" id="SSF55785">
    <property type="entry name" value="PYP-like sensor domain (PAS domain)"/>
    <property type="match status" value="5"/>
</dbReference>
<dbReference type="Pfam" id="PF08448">
    <property type="entry name" value="PAS_4"/>
    <property type="match status" value="1"/>
</dbReference>
<dbReference type="AlphaFoldDB" id="A0A3E1P4S8"/>
<dbReference type="InterPro" id="IPR003594">
    <property type="entry name" value="HATPase_dom"/>
</dbReference>
<proteinExistence type="predicted"/>
<dbReference type="InterPro" id="IPR001610">
    <property type="entry name" value="PAC"/>
</dbReference>
<dbReference type="InterPro" id="IPR005467">
    <property type="entry name" value="His_kinase_dom"/>
</dbReference>
<evidence type="ECO:0000256" key="5">
    <source>
        <dbReference type="ARBA" id="ARBA00022777"/>
    </source>
</evidence>
<keyword evidence="3" id="KW-0597">Phosphoprotein</keyword>
<evidence type="ECO:0000313" key="10">
    <source>
        <dbReference type="EMBL" id="RFM35199.1"/>
    </source>
</evidence>
<dbReference type="Gene3D" id="1.10.287.130">
    <property type="match status" value="1"/>
</dbReference>
<dbReference type="PRINTS" id="PR00344">
    <property type="entry name" value="BCTRLSENSOR"/>
</dbReference>
<keyword evidence="11" id="KW-1185">Reference proteome</keyword>
<dbReference type="Pfam" id="PF08447">
    <property type="entry name" value="PAS_3"/>
    <property type="match status" value="2"/>
</dbReference>
<dbReference type="InterPro" id="IPR004358">
    <property type="entry name" value="Sig_transdc_His_kin-like_C"/>
</dbReference>
<dbReference type="CDD" id="cd00082">
    <property type="entry name" value="HisKA"/>
    <property type="match status" value="1"/>
</dbReference>
<dbReference type="PROSITE" id="PS50109">
    <property type="entry name" value="HIS_KIN"/>
    <property type="match status" value="1"/>
</dbReference>
<dbReference type="PROSITE" id="PS50113">
    <property type="entry name" value="PAC"/>
    <property type="match status" value="3"/>
</dbReference>
<dbReference type="PANTHER" id="PTHR43304:SF1">
    <property type="entry name" value="PAC DOMAIN-CONTAINING PROTEIN"/>
    <property type="match status" value="1"/>
</dbReference>
<evidence type="ECO:0000313" key="11">
    <source>
        <dbReference type="Proteomes" id="UP000261174"/>
    </source>
</evidence>
<keyword evidence="4" id="KW-0808">Transferase</keyword>
<dbReference type="SUPFAM" id="SSF47384">
    <property type="entry name" value="Homodimeric domain of signal transducing histidine kinase"/>
    <property type="match status" value="1"/>
</dbReference>
<dbReference type="Gene3D" id="3.30.565.10">
    <property type="entry name" value="Histidine kinase-like ATPase, C-terminal domain"/>
    <property type="match status" value="1"/>
</dbReference>
<dbReference type="PROSITE" id="PS50112">
    <property type="entry name" value="PAS"/>
    <property type="match status" value="3"/>
</dbReference>
<comment type="catalytic activity">
    <reaction evidence="1">
        <text>ATP + protein L-histidine = ADP + protein N-phospho-L-histidine.</text>
        <dbReference type="EC" id="2.7.13.3"/>
    </reaction>
</comment>
<feature type="coiled-coil region" evidence="6">
    <location>
        <begin position="663"/>
        <end position="746"/>
    </location>
</feature>
<evidence type="ECO:0000256" key="3">
    <source>
        <dbReference type="ARBA" id="ARBA00022553"/>
    </source>
</evidence>
<sequence>MHENPPSDQTAHADQEIQQIKAALHAVGIGIWDIDILQGKVILDTTCKELFGLPPVANITYEMLLGSLHPADRQLVRESVRKHMQKQSDHNLNLRFRTADVDNRSLRWIQVKGQVYFTPEGTVSRLSGMAMDITSEIAASEKAEAAERLSSIAIEGSGAGSFTIDFASDTITYSPSLAHMIMGEEVGGSHFRDFFLPYVHPEDRKIREQAYEEAMDTGILNYECRFIWKDGSVHWVKIRGKYYYDLTGRPVSFSGIGLDVTESREHTRLLKEVEQRFLLAFNNSSINMAFLDKNGVIQEVNKAFAGFLGYTQQELSGMYYRSIVQADYRRESDKLFADLVHGKQEFYNQIKQYYHKDGSARWVQVNIATVAMEEANSTHILAIAFDIGNEVAVRKEQQQLLSLVENSNDLIMVSNLKGNVTYINEAGVRLLGLPNKAAAVTHSMKDFFEPSFYNQVEDAIIPELMREGKWTGRQTYQHQETGEALPFMTNAFRLDSPMSGKPIAIAGVARDLRSELETQKALKESENRFRSLVEEAPVPTALYVGRELIIEVANDAMLTLWDRGSAIIGYPLARALPELHGHQFLDIMDEVFNTGEVYHGREMPIELMIDGNMTLTYLNITFKPLQDPEGEVYAILNMAIDVTQQVLAKNKILENQSFLESEVLERTEELAASNEELAAMNEELQDANMHLIRSNQELEQYAYVASHDLQEPLRKIRIYADLLSRKDDLNIEHKRLVDKINQSSERMSMLIKDLLEFSRLLETGNMMRDVDLTELLLMVSKDFELIIEEKKARINIGKLPVIQGVPLQMNQLFYNLMSNALKFTQDGVTPVIEIQAHVISLAEAATYLRMPEQGKQYYDISFRDNGIGFENKYAEQIFEVFKRLHNRNQYPGSGIGLSLCRRIVGNHGGHMYVLSAPDEGTIFHIILPGKQATG</sequence>
<dbReference type="SMART" id="SM00091">
    <property type="entry name" value="PAS"/>
    <property type="match status" value="5"/>
</dbReference>
<dbReference type="InterPro" id="IPR013767">
    <property type="entry name" value="PAS_fold"/>
</dbReference>
<dbReference type="Pfam" id="PF02518">
    <property type="entry name" value="HATPase_c"/>
    <property type="match status" value="1"/>
</dbReference>
<dbReference type="Gene3D" id="3.30.450.20">
    <property type="entry name" value="PAS domain"/>
    <property type="match status" value="5"/>
</dbReference>
<dbReference type="Proteomes" id="UP000261174">
    <property type="component" value="Unassembled WGS sequence"/>
</dbReference>
<dbReference type="InterPro" id="IPR052162">
    <property type="entry name" value="Sensor_kinase/Photoreceptor"/>
</dbReference>
<dbReference type="OrthoDB" id="607558at2"/>
<feature type="domain" description="PAC" evidence="9">
    <location>
        <begin position="601"/>
        <end position="654"/>
    </location>
</feature>
<feature type="domain" description="PAS" evidence="8">
    <location>
        <begin position="16"/>
        <end position="87"/>
    </location>
</feature>
<feature type="domain" description="PAC" evidence="9">
    <location>
        <begin position="220"/>
        <end position="272"/>
    </location>
</feature>
<evidence type="ECO:0000259" key="7">
    <source>
        <dbReference type="PROSITE" id="PS50109"/>
    </source>
</evidence>
<dbReference type="InterPro" id="IPR036097">
    <property type="entry name" value="HisK_dim/P_sf"/>
</dbReference>
<reference evidence="10 11" key="1">
    <citation type="submission" date="2018-08" db="EMBL/GenBank/DDBJ databases">
        <title>Chitinophaga sp. K20C18050901, a novel bacterium isolated from forest soil.</title>
        <authorList>
            <person name="Wang C."/>
        </authorList>
    </citation>
    <scope>NUCLEOTIDE SEQUENCE [LARGE SCALE GENOMIC DNA]</scope>
    <source>
        <strain evidence="10 11">K20C18050901</strain>
    </source>
</reference>
<dbReference type="GO" id="GO:0000155">
    <property type="term" value="F:phosphorelay sensor kinase activity"/>
    <property type="evidence" value="ECO:0007669"/>
    <property type="project" value="InterPro"/>
</dbReference>
<evidence type="ECO:0000259" key="8">
    <source>
        <dbReference type="PROSITE" id="PS50112"/>
    </source>
</evidence>
<dbReference type="Pfam" id="PF00512">
    <property type="entry name" value="HisKA"/>
    <property type="match status" value="1"/>
</dbReference>
<dbReference type="InterPro" id="IPR003661">
    <property type="entry name" value="HisK_dim/P_dom"/>
</dbReference>
<dbReference type="SUPFAM" id="SSF55874">
    <property type="entry name" value="ATPase domain of HSP90 chaperone/DNA topoisomerase II/histidine kinase"/>
    <property type="match status" value="1"/>
</dbReference>
<dbReference type="InterPro" id="IPR000014">
    <property type="entry name" value="PAS"/>
</dbReference>
<feature type="domain" description="PAS" evidence="8">
    <location>
        <begin position="273"/>
        <end position="343"/>
    </location>
</feature>
<organism evidence="10 11">
    <name type="scientific">Chitinophaga silvisoli</name>
    <dbReference type="NCBI Taxonomy" id="2291814"/>
    <lineage>
        <taxon>Bacteria</taxon>
        <taxon>Pseudomonadati</taxon>
        <taxon>Bacteroidota</taxon>
        <taxon>Chitinophagia</taxon>
        <taxon>Chitinophagales</taxon>
        <taxon>Chitinophagaceae</taxon>
        <taxon>Chitinophaga</taxon>
    </lineage>
</organism>
<evidence type="ECO:0000256" key="2">
    <source>
        <dbReference type="ARBA" id="ARBA00012438"/>
    </source>
</evidence>
<dbReference type="Pfam" id="PF13426">
    <property type="entry name" value="PAS_9"/>
    <property type="match status" value="1"/>
</dbReference>
<keyword evidence="6" id="KW-0175">Coiled coil</keyword>
<keyword evidence="5" id="KW-0418">Kinase</keyword>
<dbReference type="InterPro" id="IPR035965">
    <property type="entry name" value="PAS-like_dom_sf"/>
</dbReference>
<evidence type="ECO:0000256" key="1">
    <source>
        <dbReference type="ARBA" id="ARBA00000085"/>
    </source>
</evidence>
<dbReference type="GO" id="GO:0006355">
    <property type="term" value="P:regulation of DNA-templated transcription"/>
    <property type="evidence" value="ECO:0007669"/>
    <property type="project" value="InterPro"/>
</dbReference>
<evidence type="ECO:0000259" key="9">
    <source>
        <dbReference type="PROSITE" id="PS50113"/>
    </source>
</evidence>
<dbReference type="InterPro" id="IPR013655">
    <property type="entry name" value="PAS_fold_3"/>
</dbReference>
<dbReference type="NCBIfam" id="TIGR00229">
    <property type="entry name" value="sensory_box"/>
    <property type="match status" value="3"/>
</dbReference>
<evidence type="ECO:0000256" key="4">
    <source>
        <dbReference type="ARBA" id="ARBA00022679"/>
    </source>
</evidence>
<dbReference type="EC" id="2.7.13.3" evidence="2"/>
<protein>
    <recommendedName>
        <fullName evidence="2">histidine kinase</fullName>
        <ecNumber evidence="2">2.7.13.3</ecNumber>
    </recommendedName>
</protein>
<gene>
    <name evidence="10" type="ORF">DXN04_07345</name>
</gene>
<dbReference type="SMART" id="SM00086">
    <property type="entry name" value="PAC"/>
    <property type="match status" value="4"/>
</dbReference>
<dbReference type="InterPro" id="IPR036890">
    <property type="entry name" value="HATPase_C_sf"/>
</dbReference>
<dbReference type="InterPro" id="IPR000700">
    <property type="entry name" value="PAS-assoc_C"/>
</dbReference>
<dbReference type="CDD" id="cd00130">
    <property type="entry name" value="PAS"/>
    <property type="match status" value="4"/>
</dbReference>
<dbReference type="Gene3D" id="2.10.70.100">
    <property type="match status" value="1"/>
</dbReference>
<dbReference type="PANTHER" id="PTHR43304">
    <property type="entry name" value="PHYTOCHROME-LIKE PROTEIN CPH1"/>
    <property type="match status" value="1"/>
</dbReference>
<feature type="domain" description="Histidine kinase" evidence="7">
    <location>
        <begin position="704"/>
        <end position="931"/>
    </location>
</feature>
<name>A0A3E1P4S8_9BACT</name>
<dbReference type="Pfam" id="PF00989">
    <property type="entry name" value="PAS"/>
    <property type="match status" value="1"/>
</dbReference>
<dbReference type="InterPro" id="IPR013656">
    <property type="entry name" value="PAS_4"/>
</dbReference>
<evidence type="ECO:0000256" key="6">
    <source>
        <dbReference type="SAM" id="Coils"/>
    </source>
</evidence>
<dbReference type="EMBL" id="QTJV01000002">
    <property type="protein sequence ID" value="RFM35199.1"/>
    <property type="molecule type" value="Genomic_DNA"/>
</dbReference>
<comment type="caution">
    <text evidence="10">The sequence shown here is derived from an EMBL/GenBank/DDBJ whole genome shotgun (WGS) entry which is preliminary data.</text>
</comment>
<dbReference type="RefSeq" id="WP_116852681.1">
    <property type="nucleotide sequence ID" value="NZ_QTJV01000002.1"/>
</dbReference>